<dbReference type="Pfam" id="PF00795">
    <property type="entry name" value="CN_hydrolase"/>
    <property type="match status" value="1"/>
</dbReference>
<dbReference type="InterPro" id="IPR003010">
    <property type="entry name" value="C-N_Hydrolase"/>
</dbReference>
<dbReference type="Proteomes" id="UP001268542">
    <property type="component" value="Unassembled WGS sequence"/>
</dbReference>
<name>A0ABU3Q2H8_9ACTN</name>
<dbReference type="PROSITE" id="PS01227">
    <property type="entry name" value="UPF0012"/>
    <property type="match status" value="1"/>
</dbReference>
<dbReference type="InterPro" id="IPR050345">
    <property type="entry name" value="Aliph_Amidase/BUP"/>
</dbReference>
<evidence type="ECO:0000256" key="2">
    <source>
        <dbReference type="ARBA" id="ARBA00022801"/>
    </source>
</evidence>
<dbReference type="GO" id="GO:0016787">
    <property type="term" value="F:hydrolase activity"/>
    <property type="evidence" value="ECO:0007669"/>
    <property type="project" value="UniProtKB-KW"/>
</dbReference>
<keyword evidence="5" id="KW-1185">Reference proteome</keyword>
<protein>
    <submittedName>
        <fullName evidence="4">Nitrilase-related carbon-nitrogen hydrolase</fullName>
    </submittedName>
</protein>
<comment type="similarity">
    <text evidence="1">Belongs to the carbon-nitrogen hydrolase superfamily. NIT1/NIT2 family.</text>
</comment>
<keyword evidence="2 4" id="KW-0378">Hydrolase</keyword>
<organism evidence="4 5">
    <name type="scientific">Nocardioides imazamoxiresistens</name>
    <dbReference type="NCBI Taxonomy" id="3231893"/>
    <lineage>
        <taxon>Bacteria</taxon>
        <taxon>Bacillati</taxon>
        <taxon>Actinomycetota</taxon>
        <taxon>Actinomycetes</taxon>
        <taxon>Propionibacteriales</taxon>
        <taxon>Nocardioidaceae</taxon>
        <taxon>Nocardioides</taxon>
    </lineage>
</organism>
<evidence type="ECO:0000313" key="4">
    <source>
        <dbReference type="EMBL" id="MDT9595356.1"/>
    </source>
</evidence>
<evidence type="ECO:0000313" key="5">
    <source>
        <dbReference type="Proteomes" id="UP001268542"/>
    </source>
</evidence>
<dbReference type="RefSeq" id="WP_315736002.1">
    <property type="nucleotide sequence ID" value="NZ_JAVYII010000011.1"/>
</dbReference>
<dbReference type="PANTHER" id="PTHR43674">
    <property type="entry name" value="NITRILASE C965.09-RELATED"/>
    <property type="match status" value="1"/>
</dbReference>
<evidence type="ECO:0000259" key="3">
    <source>
        <dbReference type="PROSITE" id="PS50263"/>
    </source>
</evidence>
<gene>
    <name evidence="4" type="ORF">RDV89_19870</name>
</gene>
<evidence type="ECO:0000256" key="1">
    <source>
        <dbReference type="ARBA" id="ARBA00010613"/>
    </source>
</evidence>
<proteinExistence type="inferred from homology"/>
<dbReference type="PANTHER" id="PTHR43674:SF2">
    <property type="entry name" value="BETA-UREIDOPROPIONASE"/>
    <property type="match status" value="1"/>
</dbReference>
<reference evidence="4 5" key="1">
    <citation type="submission" date="2023-08" db="EMBL/GenBank/DDBJ databases">
        <title>Nocardioides seae sp. nov., a bacterium isolated from a soil.</title>
        <authorList>
            <person name="Wang X."/>
        </authorList>
    </citation>
    <scope>NUCLEOTIDE SEQUENCE [LARGE SCALE GENOMIC DNA]</scope>
    <source>
        <strain evidence="4 5">YZH12</strain>
    </source>
</reference>
<dbReference type="InterPro" id="IPR036526">
    <property type="entry name" value="C-N_Hydrolase_sf"/>
</dbReference>
<feature type="domain" description="CN hydrolase" evidence="3">
    <location>
        <begin position="6"/>
        <end position="253"/>
    </location>
</feature>
<sequence length="272" mass="28343">MGPSSVRVAAWQCVPRPLDVAGNLARLDDVARRAAAEGAAVLVVPELFTTGYAIGAAAVADLAEPADGPTAGAVAEIAAAHRIAVVRGFAERGAGGVVHNAAGLVGPDGRLLAVHRKVHLWGEVDRAQFAAGDAAPRAYRLDAAAGEALDGVGVGMLVCYDVEFPEATRRLAAHGARLLLVPTANPVGCEDVQDVLLRARALESGCAIVYANYCGRDEHLVYDGRSMVVGPDGAVLAEATTHDEELLVADVPLRAAVGEAYLRDRREDLYRD</sequence>
<accession>A0ABU3Q2H8</accession>
<dbReference type="EMBL" id="JAVYII010000011">
    <property type="protein sequence ID" value="MDT9595356.1"/>
    <property type="molecule type" value="Genomic_DNA"/>
</dbReference>
<comment type="caution">
    <text evidence="4">The sequence shown here is derived from an EMBL/GenBank/DDBJ whole genome shotgun (WGS) entry which is preliminary data.</text>
</comment>
<dbReference type="PROSITE" id="PS50263">
    <property type="entry name" value="CN_HYDROLASE"/>
    <property type="match status" value="1"/>
</dbReference>
<dbReference type="SUPFAM" id="SSF56317">
    <property type="entry name" value="Carbon-nitrogen hydrolase"/>
    <property type="match status" value="1"/>
</dbReference>
<dbReference type="Gene3D" id="3.60.110.10">
    <property type="entry name" value="Carbon-nitrogen hydrolase"/>
    <property type="match status" value="1"/>
</dbReference>
<dbReference type="InterPro" id="IPR001110">
    <property type="entry name" value="UPF0012_CS"/>
</dbReference>